<keyword evidence="5" id="KW-1185">Reference proteome</keyword>
<dbReference type="Pfam" id="PF00583">
    <property type="entry name" value="Acetyltransf_1"/>
    <property type="match status" value="1"/>
</dbReference>
<reference evidence="4 5" key="1">
    <citation type="journal article" date="2019" name="Int. J. Syst. Evol. Microbiol.">
        <title>The Global Catalogue of Microorganisms (GCM) 10K type strain sequencing project: providing services to taxonomists for standard genome sequencing and annotation.</title>
        <authorList>
            <consortium name="The Broad Institute Genomics Platform"/>
            <consortium name="The Broad Institute Genome Sequencing Center for Infectious Disease"/>
            <person name="Wu L."/>
            <person name="Ma J."/>
        </authorList>
    </citation>
    <scope>NUCLEOTIDE SEQUENCE [LARGE SCALE GENOMIC DNA]</scope>
    <source>
        <strain evidence="4 5">JCM 14549</strain>
    </source>
</reference>
<protein>
    <submittedName>
        <fullName evidence="4">GNAT family N-acetyltransferase</fullName>
    </submittedName>
</protein>
<evidence type="ECO:0000313" key="5">
    <source>
        <dbReference type="Proteomes" id="UP001403094"/>
    </source>
</evidence>
<evidence type="ECO:0000259" key="3">
    <source>
        <dbReference type="PROSITE" id="PS51186"/>
    </source>
</evidence>
<organism evidence="4 5">
    <name type="scientific">Streptomyces cheonanensis</name>
    <dbReference type="NCBI Taxonomy" id="312720"/>
    <lineage>
        <taxon>Bacteria</taxon>
        <taxon>Bacillati</taxon>
        <taxon>Actinomycetota</taxon>
        <taxon>Actinomycetes</taxon>
        <taxon>Kitasatosporales</taxon>
        <taxon>Streptomycetaceae</taxon>
        <taxon>Streptomyces</taxon>
    </lineage>
</organism>
<evidence type="ECO:0000313" key="4">
    <source>
        <dbReference type="EMBL" id="GAA2041233.1"/>
    </source>
</evidence>
<keyword evidence="1" id="KW-0808">Transferase</keyword>
<comment type="caution">
    <text evidence="4">The sequence shown here is derived from an EMBL/GenBank/DDBJ whole genome shotgun (WGS) entry which is preliminary data.</text>
</comment>
<feature type="domain" description="N-acetyltransferase" evidence="3">
    <location>
        <begin position="16"/>
        <end position="163"/>
    </location>
</feature>
<dbReference type="SUPFAM" id="SSF55729">
    <property type="entry name" value="Acyl-CoA N-acyltransferases (Nat)"/>
    <property type="match status" value="1"/>
</dbReference>
<sequence length="166" mass="17348">MAHMSAEPPARTPARTAVRTAAVPVSAILALRAEVLRPGLPVASAEFAEDARPGTVHLAAYAGETGTEVLGCITLFADPLPGDGTAHRFRGMATAPAVRGRGYGAALLAAAEAEAAARGARTLWCNGRTGARGFYERHGYTVLGEEFVIEGVGPHYVFTRRLPPRA</sequence>
<proteinExistence type="predicted"/>
<gene>
    <name evidence="4" type="ORF">GCM10009757_03540</name>
</gene>
<name>A0ABN2UPU6_9ACTN</name>
<accession>A0ABN2UPU6</accession>
<dbReference type="Gene3D" id="3.40.630.30">
    <property type="match status" value="1"/>
</dbReference>
<evidence type="ECO:0000256" key="1">
    <source>
        <dbReference type="ARBA" id="ARBA00022679"/>
    </source>
</evidence>
<dbReference type="EMBL" id="BAAANQ010000001">
    <property type="protein sequence ID" value="GAA2041233.1"/>
    <property type="molecule type" value="Genomic_DNA"/>
</dbReference>
<dbReference type="InterPro" id="IPR000182">
    <property type="entry name" value="GNAT_dom"/>
</dbReference>
<keyword evidence="2" id="KW-0012">Acyltransferase</keyword>
<dbReference type="PANTHER" id="PTHR43877">
    <property type="entry name" value="AMINOALKYLPHOSPHONATE N-ACETYLTRANSFERASE-RELATED-RELATED"/>
    <property type="match status" value="1"/>
</dbReference>
<evidence type="ECO:0000256" key="2">
    <source>
        <dbReference type="ARBA" id="ARBA00023315"/>
    </source>
</evidence>
<dbReference type="InterPro" id="IPR050832">
    <property type="entry name" value="Bact_Acetyltransf"/>
</dbReference>
<dbReference type="Proteomes" id="UP001403094">
    <property type="component" value="Unassembled WGS sequence"/>
</dbReference>
<dbReference type="PROSITE" id="PS51186">
    <property type="entry name" value="GNAT"/>
    <property type="match status" value="1"/>
</dbReference>
<dbReference type="InterPro" id="IPR016181">
    <property type="entry name" value="Acyl_CoA_acyltransferase"/>
</dbReference>